<reference evidence="1 2" key="1">
    <citation type="submission" date="2018-08" db="EMBL/GenBank/DDBJ databases">
        <title>A genome reference for cultivated species of the human gut microbiota.</title>
        <authorList>
            <person name="Zou Y."/>
            <person name="Xue W."/>
            <person name="Luo G."/>
        </authorList>
    </citation>
    <scope>NUCLEOTIDE SEQUENCE [LARGE SCALE GENOMIC DNA]</scope>
    <source>
        <strain evidence="1 2">OF01-1</strain>
    </source>
</reference>
<dbReference type="PROSITE" id="PS51257">
    <property type="entry name" value="PROKAR_LIPOPROTEIN"/>
    <property type="match status" value="1"/>
</dbReference>
<comment type="caution">
    <text evidence="1">The sequence shown here is derived from an EMBL/GenBank/DDBJ whole genome shotgun (WGS) entry which is preliminary data.</text>
</comment>
<name>A0A3E5HWV0_BACFG</name>
<proteinExistence type="predicted"/>
<gene>
    <name evidence="1" type="ORF">DXA27_20230</name>
</gene>
<evidence type="ECO:0000313" key="2">
    <source>
        <dbReference type="Proteomes" id="UP000284614"/>
    </source>
</evidence>
<accession>A0A3E5HWV0</accession>
<protein>
    <submittedName>
        <fullName evidence="1">Uncharacterized protein</fullName>
    </submittedName>
</protein>
<organism evidence="1 2">
    <name type="scientific">Bacteroides fragilis</name>
    <dbReference type="NCBI Taxonomy" id="817"/>
    <lineage>
        <taxon>Bacteria</taxon>
        <taxon>Pseudomonadati</taxon>
        <taxon>Bacteroidota</taxon>
        <taxon>Bacteroidia</taxon>
        <taxon>Bacteroidales</taxon>
        <taxon>Bacteroidaceae</taxon>
        <taxon>Bacteroides</taxon>
    </lineage>
</organism>
<dbReference type="EMBL" id="QSDG01000024">
    <property type="protein sequence ID" value="RGY65296.1"/>
    <property type="molecule type" value="Genomic_DNA"/>
</dbReference>
<evidence type="ECO:0000313" key="1">
    <source>
        <dbReference type="EMBL" id="RGY65296.1"/>
    </source>
</evidence>
<dbReference type="AlphaFoldDB" id="A0A3E5HWV0"/>
<dbReference type="Proteomes" id="UP000284614">
    <property type="component" value="Unassembled WGS sequence"/>
</dbReference>
<sequence>MMKNMNSLSKHLLMVIISIVTVAGCIYAGNVEMNDDILSGMSFEKYQYIHDRIGDRATSSDVVKEYLRNRQFYDSIAY</sequence>